<evidence type="ECO:0000313" key="2">
    <source>
        <dbReference type="EMBL" id="KAK7313017.1"/>
    </source>
</evidence>
<dbReference type="PANTHER" id="PTHR45952">
    <property type="entry name" value="ALUMINUM INDUCED PROTEIN WITH YGL AND LRDR MOTIFS"/>
    <property type="match status" value="1"/>
</dbReference>
<dbReference type="Proteomes" id="UP001367508">
    <property type="component" value="Unassembled WGS sequence"/>
</dbReference>
<name>A0AAN9K8U8_CANGL</name>
<dbReference type="InterPro" id="IPR024286">
    <property type="entry name" value="DUF3700"/>
</dbReference>
<evidence type="ECO:0000259" key="1">
    <source>
        <dbReference type="Pfam" id="PF12481"/>
    </source>
</evidence>
<dbReference type="AlphaFoldDB" id="A0AAN9K8U8"/>
<accession>A0AAN9K8U8</accession>
<sequence length="89" mass="9925">MIEQRSHFIFTDSFVGLMTYIASFGGSLNNMCSLNKEYGLSKGTNEAMFVIEVYKTLHDLCPYPADQVVKILMEALPLLSMIAKLALSL</sequence>
<evidence type="ECO:0000313" key="3">
    <source>
        <dbReference type="Proteomes" id="UP001367508"/>
    </source>
</evidence>
<keyword evidence="3" id="KW-1185">Reference proteome</keyword>
<dbReference type="InterPro" id="IPR044828">
    <property type="entry name" value="TSJT1-like"/>
</dbReference>
<protein>
    <recommendedName>
        <fullName evidence="1">DUF3700 domain-containing protein</fullName>
    </recommendedName>
</protein>
<reference evidence="2 3" key="1">
    <citation type="submission" date="2024-01" db="EMBL/GenBank/DDBJ databases">
        <title>The genomes of 5 underutilized Papilionoideae crops provide insights into root nodulation and disease resistanc.</title>
        <authorList>
            <person name="Jiang F."/>
        </authorList>
    </citation>
    <scope>NUCLEOTIDE SEQUENCE [LARGE SCALE GENOMIC DNA]</scope>
    <source>
        <strain evidence="2">LVBAO_FW01</strain>
        <tissue evidence="2">Leaves</tissue>
    </source>
</reference>
<proteinExistence type="predicted"/>
<gene>
    <name evidence="2" type="ORF">VNO77_37344</name>
</gene>
<dbReference type="Pfam" id="PF12481">
    <property type="entry name" value="DUF3700"/>
    <property type="match status" value="1"/>
</dbReference>
<dbReference type="EMBL" id="JAYMYQ010000009">
    <property type="protein sequence ID" value="KAK7313017.1"/>
    <property type="molecule type" value="Genomic_DNA"/>
</dbReference>
<organism evidence="2 3">
    <name type="scientific">Canavalia gladiata</name>
    <name type="common">Sword bean</name>
    <name type="synonym">Dolichos gladiatus</name>
    <dbReference type="NCBI Taxonomy" id="3824"/>
    <lineage>
        <taxon>Eukaryota</taxon>
        <taxon>Viridiplantae</taxon>
        <taxon>Streptophyta</taxon>
        <taxon>Embryophyta</taxon>
        <taxon>Tracheophyta</taxon>
        <taxon>Spermatophyta</taxon>
        <taxon>Magnoliopsida</taxon>
        <taxon>eudicotyledons</taxon>
        <taxon>Gunneridae</taxon>
        <taxon>Pentapetalae</taxon>
        <taxon>rosids</taxon>
        <taxon>fabids</taxon>
        <taxon>Fabales</taxon>
        <taxon>Fabaceae</taxon>
        <taxon>Papilionoideae</taxon>
        <taxon>50 kb inversion clade</taxon>
        <taxon>NPAAA clade</taxon>
        <taxon>indigoferoid/millettioid clade</taxon>
        <taxon>Phaseoleae</taxon>
        <taxon>Canavalia</taxon>
    </lineage>
</organism>
<dbReference type="PANTHER" id="PTHR45952:SF2">
    <property type="entry name" value="OS04G0679400 PROTEIN"/>
    <property type="match status" value="1"/>
</dbReference>
<comment type="caution">
    <text evidence="2">The sequence shown here is derived from an EMBL/GenBank/DDBJ whole genome shotgun (WGS) entry which is preliminary data.</text>
</comment>
<feature type="domain" description="DUF3700" evidence="1">
    <location>
        <begin position="13"/>
        <end position="72"/>
    </location>
</feature>